<dbReference type="InterPro" id="IPR010131">
    <property type="entry name" value="MdtP/NodT-like"/>
</dbReference>
<keyword evidence="2" id="KW-0175">Coiled coil</keyword>
<dbReference type="PANTHER" id="PTHR30203">
    <property type="entry name" value="OUTER MEMBRANE CATION EFFLUX PROTEIN"/>
    <property type="match status" value="1"/>
</dbReference>
<dbReference type="InterPro" id="IPR003423">
    <property type="entry name" value="OMP_efflux"/>
</dbReference>
<name>A0A1P8UVC5_9RHOB</name>
<dbReference type="KEGG" id="paby:Ga0080574_TMP2972"/>
<gene>
    <name evidence="3" type="ORF">Ga0080574_TMP2972</name>
</gene>
<dbReference type="SUPFAM" id="SSF56954">
    <property type="entry name" value="Outer membrane efflux proteins (OEP)"/>
    <property type="match status" value="1"/>
</dbReference>
<sequence length="431" mass="46139">MIAVLAMVPGCMRDTGEGVVSRFMGMEPTALAPRDSTATPASAELEEVSPIIAQLQARRSAIASGTPYERVAEAVMQSDARVAEAELRVAQLRAQAARKNWLPRIGPDISLNSLGGFAASLVIDQVLFDNGRKIAERDKAKADVELAAVALVEDGNSRVFEALTLYLAAEEGRDSAAHFAEAHREMTRFEWVMSERVRGGVSDMSDLNVLRQKLASIQAQQGRAEERSRTALAELNAMSARPLDALRGLGGLHAAPEAPPLAVLRAEAEREATLAEARIARASHLPGLSANGRLSDDGGLSGGLGVTTDSLFGLGTMAELNAIEAGKETAERRVAQAAEAAAREIASQSGQLEAYRRQLSEARLLTAQARQNLDLFQRQYEGGQRQVMDVVGVYETYAGALETEIDLRYRAARAELALARLQGALAEGARI</sequence>
<dbReference type="OrthoDB" id="7790365at2"/>
<evidence type="ECO:0000256" key="1">
    <source>
        <dbReference type="ARBA" id="ARBA00007613"/>
    </source>
</evidence>
<dbReference type="AlphaFoldDB" id="A0A1P8UVC5"/>
<protein>
    <submittedName>
        <fullName evidence="3">Outer membrane protein, adhesin transport system</fullName>
    </submittedName>
</protein>
<dbReference type="Pfam" id="PF02321">
    <property type="entry name" value="OEP"/>
    <property type="match status" value="1"/>
</dbReference>
<keyword evidence="4" id="KW-1185">Reference proteome</keyword>
<dbReference type="GO" id="GO:0015562">
    <property type="term" value="F:efflux transmembrane transporter activity"/>
    <property type="evidence" value="ECO:0007669"/>
    <property type="project" value="InterPro"/>
</dbReference>
<dbReference type="RefSeq" id="WP_076701132.1">
    <property type="nucleotide sequence ID" value="NZ_CP015093.1"/>
</dbReference>
<organism evidence="3 4">
    <name type="scientific">Salipiger abyssi</name>
    <dbReference type="NCBI Taxonomy" id="1250539"/>
    <lineage>
        <taxon>Bacteria</taxon>
        <taxon>Pseudomonadati</taxon>
        <taxon>Pseudomonadota</taxon>
        <taxon>Alphaproteobacteria</taxon>
        <taxon>Rhodobacterales</taxon>
        <taxon>Roseobacteraceae</taxon>
        <taxon>Salipiger</taxon>
    </lineage>
</organism>
<comment type="similarity">
    <text evidence="1">Belongs to the outer membrane factor (OMF) (TC 1.B.17) family.</text>
</comment>
<evidence type="ECO:0000313" key="3">
    <source>
        <dbReference type="EMBL" id="APZ53306.1"/>
    </source>
</evidence>
<dbReference type="Gene3D" id="1.20.1600.10">
    <property type="entry name" value="Outer membrane efflux proteins (OEP)"/>
    <property type="match status" value="1"/>
</dbReference>
<evidence type="ECO:0000256" key="2">
    <source>
        <dbReference type="SAM" id="Coils"/>
    </source>
</evidence>
<proteinExistence type="inferred from homology"/>
<accession>A0A1P8UVC5</accession>
<dbReference type="PANTHER" id="PTHR30203:SF29">
    <property type="entry name" value="PROTEIN CYAE"/>
    <property type="match status" value="1"/>
</dbReference>
<reference evidence="3 4" key="1">
    <citation type="submission" date="2016-04" db="EMBL/GenBank/DDBJ databases">
        <title>Deep-sea bacteria in the southern Pacific.</title>
        <authorList>
            <person name="Tang K."/>
        </authorList>
    </citation>
    <scope>NUCLEOTIDE SEQUENCE [LARGE SCALE GENOMIC DNA]</scope>
    <source>
        <strain evidence="3 4">JLT2014</strain>
    </source>
</reference>
<evidence type="ECO:0000313" key="4">
    <source>
        <dbReference type="Proteomes" id="UP000187059"/>
    </source>
</evidence>
<dbReference type="STRING" id="1250539.Ga0080574_TMP2972"/>
<dbReference type="Proteomes" id="UP000187059">
    <property type="component" value="Chromosome"/>
</dbReference>
<dbReference type="EMBL" id="CP015093">
    <property type="protein sequence ID" value="APZ53306.1"/>
    <property type="molecule type" value="Genomic_DNA"/>
</dbReference>
<feature type="coiled-coil region" evidence="2">
    <location>
        <begin position="320"/>
        <end position="372"/>
    </location>
</feature>